<sequence>MIVPYALEKFRIVISIYCSIACCICWIRDAQATTITDLGSRYVMQEKNSNGQDVYVVIDKNGGGITHIGSASPKTLFNNAFSDGEGFPGFSIKYWNSKGKEFQLTKHDIIGDITISKNDETGSLTFSYKLRNKKDPTGRQFSLVRTITLPSGNNCVACEVYNLLYPQGSSRSVDLLMAEILSPSVRASGDTKPLFIPSEYICASVGQTNPYINYIDCHAKTYRRSEAMFCPRAAVISGLLNGTEVADNSKNQQILRALPIINDMSAYSQKEELYDINNYSIIDKASSYTETRSSVPFGLLLCCEDDATTNSKNIDKSYAITVPSRKWLSSRVLIAVDSGAYNTQKVFSALWNETYAQNLDTSQAKPNNSSITSEFPEDLDDLDIETVKNSSSLSKNLSSSSRTKIASQSIRTNKKNIKNANSSVQELTESAALCDQLGILHPEQNEQSETDIKNRSSAAKTVKLKNKKIRKRNIVLVNHSGFFNPAEVSLKEKSAWPEKYKERKRMKMRERIREWSHRMICFAKKNFHKDSRRRAGTDRSPILLKKRLESQRMPQKRTKYTQKKLCNADVDE</sequence>
<dbReference type="EMBL" id="AP025225">
    <property type="protein sequence ID" value="BDB95971.1"/>
    <property type="molecule type" value="Genomic_DNA"/>
</dbReference>
<name>A0ABM7V873_9PROT</name>
<evidence type="ECO:0000313" key="2">
    <source>
        <dbReference type="EMBL" id="BDB95971.1"/>
    </source>
</evidence>
<protein>
    <submittedName>
        <fullName evidence="2">Uncharacterized protein</fullName>
    </submittedName>
</protein>
<keyword evidence="3" id="KW-1185">Reference proteome</keyword>
<gene>
    <name evidence="2" type="ORF">HYD_1040</name>
</gene>
<dbReference type="Proteomes" id="UP001320209">
    <property type="component" value="Chromosome"/>
</dbReference>
<accession>A0ABM7V873</accession>
<evidence type="ECO:0000256" key="1">
    <source>
        <dbReference type="SAM" id="MobiDB-lite"/>
    </source>
</evidence>
<reference evidence="2" key="1">
    <citation type="submission" date="2021-10" db="EMBL/GenBank/DDBJ databases">
        <title>Genome Sequence of The Candidatus Hydrogeosomobacter endosymbioticus, an Intracellular Bacterial Symbiont of the Anaerobic Ciliate GW7.</title>
        <authorList>
            <person name="Shiohama Y."/>
            <person name="Shinzato N."/>
        </authorList>
    </citation>
    <scope>NUCLEOTIDE SEQUENCE [LARGE SCALE GENOMIC DNA]</scope>
    <source>
        <strain evidence="2">200920</strain>
    </source>
</reference>
<evidence type="ECO:0000313" key="3">
    <source>
        <dbReference type="Proteomes" id="UP001320209"/>
    </source>
</evidence>
<proteinExistence type="predicted"/>
<feature type="region of interest" description="Disordered" evidence="1">
    <location>
        <begin position="529"/>
        <end position="572"/>
    </location>
</feature>
<organism evidence="2 3">
    <name type="scientific">Candidatus Hydrogenosomobacter endosymbioticus</name>
    <dbReference type="NCBI Taxonomy" id="2558174"/>
    <lineage>
        <taxon>Bacteria</taxon>
        <taxon>Pseudomonadati</taxon>
        <taxon>Pseudomonadota</taxon>
        <taxon>Alphaproteobacteria</taxon>
        <taxon>Holosporales</taxon>
        <taxon>Holosporaceae</taxon>
        <taxon>Candidatus Hydrogenosomobacter</taxon>
    </lineage>
</organism>